<feature type="region of interest" description="Disordered" evidence="2">
    <location>
        <begin position="192"/>
        <end position="227"/>
    </location>
</feature>
<proteinExistence type="predicted"/>
<name>A0AAD7FSU6_9AGAR</name>
<evidence type="ECO:0000256" key="2">
    <source>
        <dbReference type="SAM" id="MobiDB-lite"/>
    </source>
</evidence>
<dbReference type="GO" id="GO:0007166">
    <property type="term" value="P:cell surface receptor signaling pathway"/>
    <property type="evidence" value="ECO:0007669"/>
    <property type="project" value="InterPro"/>
</dbReference>
<dbReference type="EMBL" id="JARKIF010000007">
    <property type="protein sequence ID" value="KAJ7635362.1"/>
    <property type="molecule type" value="Genomic_DNA"/>
</dbReference>
<evidence type="ECO:0000313" key="4">
    <source>
        <dbReference type="Proteomes" id="UP001221142"/>
    </source>
</evidence>
<dbReference type="InterPro" id="IPR011990">
    <property type="entry name" value="TPR-like_helical_dom_sf"/>
</dbReference>
<evidence type="ECO:0000313" key="3">
    <source>
        <dbReference type="EMBL" id="KAJ7635362.1"/>
    </source>
</evidence>
<dbReference type="Gene3D" id="1.25.40.10">
    <property type="entry name" value="Tetratricopeptide repeat domain"/>
    <property type="match status" value="3"/>
</dbReference>
<dbReference type="AlphaFoldDB" id="A0AAD7FSU6"/>
<feature type="compositionally biased region" description="Polar residues" evidence="2">
    <location>
        <begin position="217"/>
        <end position="226"/>
    </location>
</feature>
<keyword evidence="4" id="KW-1185">Reference proteome</keyword>
<comment type="caution">
    <text evidence="3">The sequence shown here is derived from an EMBL/GenBank/DDBJ whole genome shotgun (WGS) entry which is preliminary data.</text>
</comment>
<dbReference type="Proteomes" id="UP001221142">
    <property type="component" value="Unassembled WGS sequence"/>
</dbReference>
<dbReference type="PANTHER" id="PTHR46082">
    <property type="entry name" value="ATP/GTP-BINDING PROTEIN-RELATED"/>
    <property type="match status" value="1"/>
</dbReference>
<dbReference type="CDD" id="cd21037">
    <property type="entry name" value="MLKL_NTD"/>
    <property type="match status" value="1"/>
</dbReference>
<keyword evidence="1" id="KW-0175">Coiled coil</keyword>
<accession>A0AAD7FSU6</accession>
<sequence>MSASSASPPLSPGLSMPPRQNGLGSSFTSIAVGSLQAAGAMGELGSVPYVGGAFRGAAVLLQTLEQVRQNRQDFRELCDEIKRIMDILQQEITVHGEGYAWKLKDLCEELERCLQEILTTIEPMRTKPKGIHGHVKKVFQFNKSAGKIYAYRNHIQRLREDFMMRAIIRVGLDLPTDGPAGMNMPQGPEEIRNNSHPQPTVGPAGIPIPDSKDINHQTEQQTQSRLSGGIPVQVQEQTKNATTPLTTLHIRKEFVELSQTAKTFIQLCSFLNCQGISETIFKQASQYLLKFWDKKTPLQNIFKGPAPSKITDSLRKQLQGPAQFLVQLMDMDGLWDSFQFRNMLQDLHRRALIDLDTEKQLFSMDPSLHVWCQSSAKGVKQNMIHIMGMALSTMPEAEIQLTALWLAPHIANSNFNQAEKFTSAILPQKQREFGPDHAETLTAMCTLSVIYRNLGRLQEAKELGLTVLEKQKRVLAYNHSETLSSMDNLVRTFRELGQLQEAQALGIPLLEKQKAILGGGNIQTVRTMSLMGGIHRGLRKYQEAKAVETIALEEYTKILGTDHPDTLLAMKNLAITQKELYEFEETELLEQDLVEKCKKVLGEDHPETLEAMKNLAKSNWHLARFKIAATVLTEVYEKQCQKLGEVHPQTQDTMLLLAEQHCRLGQLKEAETLQTAVYQEHQRCLGSDHPKTLAIMENLSITLLHSRQLEEARALLTLLVEKRTKVDGEDHPATLRTMGTLAVTYYELRKFKLALAIQTVVVEKNEKVWGENHLNARDARTRLDKIKCALS</sequence>
<dbReference type="Pfam" id="PF13424">
    <property type="entry name" value="TPR_12"/>
    <property type="match status" value="2"/>
</dbReference>
<organism evidence="3 4">
    <name type="scientific">Roridomyces roridus</name>
    <dbReference type="NCBI Taxonomy" id="1738132"/>
    <lineage>
        <taxon>Eukaryota</taxon>
        <taxon>Fungi</taxon>
        <taxon>Dikarya</taxon>
        <taxon>Basidiomycota</taxon>
        <taxon>Agaricomycotina</taxon>
        <taxon>Agaricomycetes</taxon>
        <taxon>Agaricomycetidae</taxon>
        <taxon>Agaricales</taxon>
        <taxon>Marasmiineae</taxon>
        <taxon>Mycenaceae</taxon>
        <taxon>Roridomyces</taxon>
    </lineage>
</organism>
<protein>
    <recommendedName>
        <fullName evidence="5">TPR-like protein</fullName>
    </recommendedName>
</protein>
<evidence type="ECO:0008006" key="5">
    <source>
        <dbReference type="Google" id="ProtNLM"/>
    </source>
</evidence>
<dbReference type="InterPro" id="IPR059179">
    <property type="entry name" value="MLKL-like_MCAfunc"/>
</dbReference>
<reference evidence="3" key="1">
    <citation type="submission" date="2023-03" db="EMBL/GenBank/DDBJ databases">
        <title>Massive genome expansion in bonnet fungi (Mycena s.s.) driven by repeated elements and novel gene families across ecological guilds.</title>
        <authorList>
            <consortium name="Lawrence Berkeley National Laboratory"/>
            <person name="Harder C.B."/>
            <person name="Miyauchi S."/>
            <person name="Viragh M."/>
            <person name="Kuo A."/>
            <person name="Thoen E."/>
            <person name="Andreopoulos B."/>
            <person name="Lu D."/>
            <person name="Skrede I."/>
            <person name="Drula E."/>
            <person name="Henrissat B."/>
            <person name="Morin E."/>
            <person name="Kohler A."/>
            <person name="Barry K."/>
            <person name="LaButti K."/>
            <person name="Morin E."/>
            <person name="Salamov A."/>
            <person name="Lipzen A."/>
            <person name="Mereny Z."/>
            <person name="Hegedus B."/>
            <person name="Baldrian P."/>
            <person name="Stursova M."/>
            <person name="Weitz H."/>
            <person name="Taylor A."/>
            <person name="Grigoriev I.V."/>
            <person name="Nagy L.G."/>
            <person name="Martin F."/>
            <person name="Kauserud H."/>
        </authorList>
    </citation>
    <scope>NUCLEOTIDE SEQUENCE</scope>
    <source>
        <strain evidence="3">9284</strain>
    </source>
</reference>
<dbReference type="SUPFAM" id="SSF48452">
    <property type="entry name" value="TPR-like"/>
    <property type="match status" value="3"/>
</dbReference>
<dbReference type="Gene3D" id="1.20.930.20">
    <property type="entry name" value="Adaptor protein Cbl, N-terminal domain"/>
    <property type="match status" value="1"/>
</dbReference>
<dbReference type="InterPro" id="IPR036537">
    <property type="entry name" value="Adaptor_Cbl_N_dom_sf"/>
</dbReference>
<dbReference type="InterPro" id="IPR053137">
    <property type="entry name" value="NLR-like"/>
</dbReference>
<gene>
    <name evidence="3" type="ORF">FB45DRAFT_865881</name>
</gene>
<dbReference type="PANTHER" id="PTHR46082:SF6">
    <property type="entry name" value="AAA+ ATPASE DOMAIN-CONTAINING PROTEIN-RELATED"/>
    <property type="match status" value="1"/>
</dbReference>
<dbReference type="Pfam" id="PF13374">
    <property type="entry name" value="TPR_10"/>
    <property type="match status" value="3"/>
</dbReference>
<feature type="coiled-coil region" evidence="1">
    <location>
        <begin position="64"/>
        <end position="91"/>
    </location>
</feature>
<evidence type="ECO:0000256" key="1">
    <source>
        <dbReference type="SAM" id="Coils"/>
    </source>
</evidence>